<accession>A0A2J6SBS0</accession>
<dbReference type="AlphaFoldDB" id="A0A2J6SBS0"/>
<proteinExistence type="predicted"/>
<keyword evidence="3" id="KW-1185">Reference proteome</keyword>
<reference evidence="2 3" key="1">
    <citation type="submission" date="2016-04" db="EMBL/GenBank/DDBJ databases">
        <title>A degradative enzymes factory behind the ericoid mycorrhizal symbiosis.</title>
        <authorList>
            <consortium name="DOE Joint Genome Institute"/>
            <person name="Martino E."/>
            <person name="Morin E."/>
            <person name="Grelet G."/>
            <person name="Kuo A."/>
            <person name="Kohler A."/>
            <person name="Daghino S."/>
            <person name="Barry K."/>
            <person name="Choi C."/>
            <person name="Cichocki N."/>
            <person name="Clum A."/>
            <person name="Copeland A."/>
            <person name="Hainaut M."/>
            <person name="Haridas S."/>
            <person name="Labutti K."/>
            <person name="Lindquist E."/>
            <person name="Lipzen A."/>
            <person name="Khouja H.-R."/>
            <person name="Murat C."/>
            <person name="Ohm R."/>
            <person name="Olson A."/>
            <person name="Spatafora J."/>
            <person name="Veneault-Fourrey C."/>
            <person name="Henrissat B."/>
            <person name="Grigoriev I."/>
            <person name="Martin F."/>
            <person name="Perotto S."/>
        </authorList>
    </citation>
    <scope>NUCLEOTIDE SEQUENCE [LARGE SCALE GENOMIC DNA]</scope>
    <source>
        <strain evidence="2 3">F</strain>
    </source>
</reference>
<evidence type="ECO:0000313" key="3">
    <source>
        <dbReference type="Proteomes" id="UP000235786"/>
    </source>
</evidence>
<gene>
    <name evidence="2" type="ORF">L207DRAFT_594432</name>
</gene>
<dbReference type="OrthoDB" id="2399539at2759"/>
<name>A0A2J6SBS0_HYAVF</name>
<evidence type="ECO:0000256" key="1">
    <source>
        <dbReference type="SAM" id="MobiDB-lite"/>
    </source>
</evidence>
<evidence type="ECO:0000313" key="2">
    <source>
        <dbReference type="EMBL" id="PMD48192.1"/>
    </source>
</evidence>
<sequence length="117" mass="13442">MNSRCSSKDRQQRFRSRDGREHGGSNPTPRGVTQAETHPSRTRMSKMPESKAEGIRCHYTPQLTPIPDQKKVYIGALEDRIAELETLLASLGHHTASDDHWRAKHWFKRDGETPQHE</sequence>
<protein>
    <submittedName>
        <fullName evidence="2">Uncharacterized protein</fullName>
    </submittedName>
</protein>
<dbReference type="Proteomes" id="UP000235786">
    <property type="component" value="Unassembled WGS sequence"/>
</dbReference>
<feature type="compositionally biased region" description="Basic and acidic residues" evidence="1">
    <location>
        <begin position="1"/>
        <end position="23"/>
    </location>
</feature>
<feature type="compositionally biased region" description="Basic and acidic residues" evidence="1">
    <location>
        <begin position="46"/>
        <end position="55"/>
    </location>
</feature>
<feature type="region of interest" description="Disordered" evidence="1">
    <location>
        <begin position="1"/>
        <end position="55"/>
    </location>
</feature>
<organism evidence="2 3">
    <name type="scientific">Hyaloscypha variabilis (strain UAMH 11265 / GT02V1 / F)</name>
    <name type="common">Meliniomyces variabilis</name>
    <dbReference type="NCBI Taxonomy" id="1149755"/>
    <lineage>
        <taxon>Eukaryota</taxon>
        <taxon>Fungi</taxon>
        <taxon>Dikarya</taxon>
        <taxon>Ascomycota</taxon>
        <taxon>Pezizomycotina</taxon>
        <taxon>Leotiomycetes</taxon>
        <taxon>Helotiales</taxon>
        <taxon>Hyaloscyphaceae</taxon>
        <taxon>Hyaloscypha</taxon>
        <taxon>Hyaloscypha variabilis</taxon>
    </lineage>
</organism>
<dbReference type="EMBL" id="KZ613937">
    <property type="protein sequence ID" value="PMD48192.1"/>
    <property type="molecule type" value="Genomic_DNA"/>
</dbReference>